<dbReference type="InParanoid" id="D7SUX2"/>
<dbReference type="EMBL" id="FN595231">
    <property type="protein sequence ID" value="CBI21071.3"/>
    <property type="molecule type" value="Genomic_DNA"/>
</dbReference>
<dbReference type="AlphaFoldDB" id="D7SUX2"/>
<evidence type="ECO:0000313" key="2">
    <source>
        <dbReference type="Proteomes" id="UP000009183"/>
    </source>
</evidence>
<dbReference type="HOGENOM" id="CLU_2965620_0_0_1"/>
<organism evidence="1 2">
    <name type="scientific">Vitis vinifera</name>
    <name type="common">Grape</name>
    <dbReference type="NCBI Taxonomy" id="29760"/>
    <lineage>
        <taxon>Eukaryota</taxon>
        <taxon>Viridiplantae</taxon>
        <taxon>Streptophyta</taxon>
        <taxon>Embryophyta</taxon>
        <taxon>Tracheophyta</taxon>
        <taxon>Spermatophyta</taxon>
        <taxon>Magnoliopsida</taxon>
        <taxon>eudicotyledons</taxon>
        <taxon>Gunneridae</taxon>
        <taxon>Pentapetalae</taxon>
        <taxon>rosids</taxon>
        <taxon>Vitales</taxon>
        <taxon>Vitaceae</taxon>
        <taxon>Viteae</taxon>
        <taxon>Vitis</taxon>
    </lineage>
</organism>
<reference evidence="2" key="1">
    <citation type="journal article" date="2007" name="Nature">
        <title>The grapevine genome sequence suggests ancestral hexaploidization in major angiosperm phyla.</title>
        <authorList>
            <consortium name="The French-Italian Public Consortium for Grapevine Genome Characterization."/>
            <person name="Jaillon O."/>
            <person name="Aury J.-M."/>
            <person name="Noel B."/>
            <person name="Policriti A."/>
            <person name="Clepet C."/>
            <person name="Casagrande A."/>
            <person name="Choisne N."/>
            <person name="Aubourg S."/>
            <person name="Vitulo N."/>
            <person name="Jubin C."/>
            <person name="Vezzi A."/>
            <person name="Legeai F."/>
            <person name="Hugueney P."/>
            <person name="Dasilva C."/>
            <person name="Horner D."/>
            <person name="Mica E."/>
            <person name="Jublot D."/>
            <person name="Poulain J."/>
            <person name="Bruyere C."/>
            <person name="Billault A."/>
            <person name="Segurens B."/>
            <person name="Gouyvenoux M."/>
            <person name="Ugarte E."/>
            <person name="Cattonaro F."/>
            <person name="Anthouard V."/>
            <person name="Vico V."/>
            <person name="Del Fabbro C."/>
            <person name="Alaux M."/>
            <person name="Di Gaspero G."/>
            <person name="Dumas V."/>
            <person name="Felice N."/>
            <person name="Paillard S."/>
            <person name="Juman I."/>
            <person name="Moroldo M."/>
            <person name="Scalabrin S."/>
            <person name="Canaguier A."/>
            <person name="Le Clainche I."/>
            <person name="Malacrida G."/>
            <person name="Durand E."/>
            <person name="Pesole G."/>
            <person name="Laucou V."/>
            <person name="Chatelet P."/>
            <person name="Merdinoglu D."/>
            <person name="Delledonne M."/>
            <person name="Pezzotti M."/>
            <person name="Lecharny A."/>
            <person name="Scarpelli C."/>
            <person name="Artiguenave F."/>
            <person name="Pe M.E."/>
            <person name="Valle G."/>
            <person name="Morgante M."/>
            <person name="Caboche M."/>
            <person name="Adam-Blondon A.-F."/>
            <person name="Weissenbach J."/>
            <person name="Quetier F."/>
            <person name="Wincker P."/>
        </authorList>
    </citation>
    <scope>NUCLEOTIDE SEQUENCE [LARGE SCALE GENOMIC DNA]</scope>
    <source>
        <strain evidence="2">cv. Pinot noir / PN40024</strain>
    </source>
</reference>
<dbReference type="PaxDb" id="29760-VIT_04s0008g05790.t01"/>
<proteinExistence type="predicted"/>
<evidence type="ECO:0000313" key="1">
    <source>
        <dbReference type="EMBL" id="CBI21071.3"/>
    </source>
</evidence>
<dbReference type="Proteomes" id="UP000009183">
    <property type="component" value="Chromosome 4"/>
</dbReference>
<gene>
    <name evidence="1" type="ordered locus">VIT_04s0008g05790</name>
</gene>
<sequence>MGHYYTSLLDKKNVDRVQLDLKIQTRRHEQPDFKIIGASMKFLFTFLKCRQVFQISYWI</sequence>
<accession>D7SUX2</accession>
<keyword evidence="2" id="KW-1185">Reference proteome</keyword>
<protein>
    <submittedName>
        <fullName evidence="1">Uncharacterized protein</fullName>
    </submittedName>
</protein>
<name>D7SUX2_VITVI</name>